<reference evidence="8 9" key="1">
    <citation type="submission" date="2022-07" db="EMBL/GenBank/DDBJ databases">
        <title>Genome sequence of Terrisporobacter mayombei DSM6539.</title>
        <authorList>
            <person name="Boeer T."/>
            <person name="Bengelsdorf F.R."/>
            <person name="Daniel R."/>
            <person name="Poehlein A."/>
        </authorList>
    </citation>
    <scope>NUCLEOTIDE SEQUENCE [LARGE SCALE GENOMIC DNA]</scope>
    <source>
        <strain evidence="8 9">DSM 6539</strain>
    </source>
</reference>
<keyword evidence="5 7" id="KW-1133">Transmembrane helix</keyword>
<evidence type="ECO:0000256" key="5">
    <source>
        <dbReference type="ARBA" id="ARBA00022989"/>
    </source>
</evidence>
<feature type="transmembrane region" description="Helical" evidence="7">
    <location>
        <begin position="321"/>
        <end position="341"/>
    </location>
</feature>
<evidence type="ECO:0000313" key="9">
    <source>
        <dbReference type="Proteomes" id="UP001235030"/>
    </source>
</evidence>
<feature type="transmembrane region" description="Helical" evidence="7">
    <location>
        <begin position="59"/>
        <end position="79"/>
    </location>
</feature>
<feature type="transmembrane region" description="Helical" evidence="7">
    <location>
        <begin position="152"/>
        <end position="173"/>
    </location>
</feature>
<keyword evidence="9" id="KW-1185">Reference proteome</keyword>
<gene>
    <name evidence="8" type="primary">dtpT_2</name>
    <name evidence="8" type="ORF">TEMA_16570</name>
</gene>
<dbReference type="PANTHER" id="PTHR23517:SF15">
    <property type="entry name" value="PROTON-DEPENDENT OLIGOPEPTIDE FAMILY TRANSPORT PROTEIN"/>
    <property type="match status" value="1"/>
</dbReference>
<feature type="transmembrane region" description="Helical" evidence="7">
    <location>
        <begin position="179"/>
        <end position="203"/>
    </location>
</feature>
<evidence type="ECO:0000256" key="6">
    <source>
        <dbReference type="ARBA" id="ARBA00023136"/>
    </source>
</evidence>
<evidence type="ECO:0000256" key="2">
    <source>
        <dbReference type="ARBA" id="ARBA00022448"/>
    </source>
</evidence>
<sequence>MENTVKTKKKYPFGFYVCALSFTLERMAFYSSKWLIAVFIVASVASGGLGLDATEGAKMSANLVAFTYLTPILGGYIADRWISPRLCVVLGAILMGLGYVCGWQAATQGSPALVWGMIALVSVGTGFFKGNISAINGKLFDDPDQLDSAFSVQYSFVNIGSFIGTTIVAFIAAAYGYGFTFLACAGLLFLDALWLMFGGNAAWGDVGKKPFKAGEAKETSAKKEDNAPLTILEKKRVGAIVLVTIFSIIFWVVWYLTYMPVLYHWGPDFDTANRANWMIGNFAVPSAWFDSLNAFMCIALGPVLAAYWTKRANSPKGDLSMFKKTALGMILLGLAFVVMVVAELVRGDGQANLMWIVMVGVLMSVGEMVFSPLGNSFISKFSPTKVLGLMMGVWPFAIFIAGKSYGYLYEFLAGYSFAPAYGVVAAIVIACGVVLWSMDKKLSTLVEDEDEDEALNA</sequence>
<keyword evidence="6 7" id="KW-0472">Membrane</keyword>
<dbReference type="InterPro" id="IPR011701">
    <property type="entry name" value="MFS"/>
</dbReference>
<evidence type="ECO:0000256" key="4">
    <source>
        <dbReference type="ARBA" id="ARBA00022692"/>
    </source>
</evidence>
<evidence type="ECO:0000256" key="7">
    <source>
        <dbReference type="SAM" id="Phobius"/>
    </source>
</evidence>
<evidence type="ECO:0000313" key="8">
    <source>
        <dbReference type="EMBL" id="WMT81317.1"/>
    </source>
</evidence>
<organism evidence="8 9">
    <name type="scientific">Terrisporobacter mayombei</name>
    <dbReference type="NCBI Taxonomy" id="1541"/>
    <lineage>
        <taxon>Bacteria</taxon>
        <taxon>Bacillati</taxon>
        <taxon>Bacillota</taxon>
        <taxon>Clostridia</taxon>
        <taxon>Peptostreptococcales</taxon>
        <taxon>Peptostreptococcaceae</taxon>
        <taxon>Terrisporobacter</taxon>
    </lineage>
</organism>
<feature type="transmembrane region" description="Helical" evidence="7">
    <location>
        <begin position="412"/>
        <end position="436"/>
    </location>
</feature>
<name>A0ABY9Q086_9FIRM</name>
<dbReference type="InterPro" id="IPR036259">
    <property type="entry name" value="MFS_trans_sf"/>
</dbReference>
<evidence type="ECO:0000256" key="3">
    <source>
        <dbReference type="ARBA" id="ARBA00022475"/>
    </source>
</evidence>
<dbReference type="PANTHER" id="PTHR23517">
    <property type="entry name" value="RESISTANCE PROTEIN MDTM, PUTATIVE-RELATED-RELATED"/>
    <property type="match status" value="1"/>
</dbReference>
<dbReference type="InterPro" id="IPR005279">
    <property type="entry name" value="Dipep/tripep_permease"/>
</dbReference>
<dbReference type="CDD" id="cd17346">
    <property type="entry name" value="MFS_DtpA_like"/>
    <property type="match status" value="1"/>
</dbReference>
<dbReference type="Proteomes" id="UP001235030">
    <property type="component" value="Chromosome"/>
</dbReference>
<feature type="transmembrane region" description="Helical" evidence="7">
    <location>
        <begin position="386"/>
        <end position="406"/>
    </location>
</feature>
<feature type="transmembrane region" description="Helical" evidence="7">
    <location>
        <begin position="287"/>
        <end position="309"/>
    </location>
</feature>
<feature type="transmembrane region" description="Helical" evidence="7">
    <location>
        <begin position="86"/>
        <end position="106"/>
    </location>
</feature>
<dbReference type="SUPFAM" id="SSF103473">
    <property type="entry name" value="MFS general substrate transporter"/>
    <property type="match status" value="1"/>
</dbReference>
<dbReference type="Pfam" id="PF07690">
    <property type="entry name" value="MFS_1"/>
    <property type="match status" value="1"/>
</dbReference>
<dbReference type="RefSeq" id="WP_228103481.1">
    <property type="nucleotide sequence ID" value="NZ_CP101637.1"/>
</dbReference>
<keyword evidence="2" id="KW-0813">Transport</keyword>
<comment type="subcellular location">
    <subcellularLocation>
        <location evidence="1">Cell membrane</location>
        <topology evidence="1">Multi-pass membrane protein</topology>
    </subcellularLocation>
</comment>
<evidence type="ECO:0000256" key="1">
    <source>
        <dbReference type="ARBA" id="ARBA00004651"/>
    </source>
</evidence>
<keyword evidence="3" id="KW-1003">Cell membrane</keyword>
<feature type="transmembrane region" description="Helical" evidence="7">
    <location>
        <begin position="237"/>
        <end position="257"/>
    </location>
</feature>
<proteinExistence type="predicted"/>
<protein>
    <submittedName>
        <fullName evidence="8">Di-/tripeptide transporter</fullName>
    </submittedName>
</protein>
<dbReference type="Gene3D" id="1.20.1250.20">
    <property type="entry name" value="MFS general substrate transporter like domains"/>
    <property type="match status" value="2"/>
</dbReference>
<accession>A0ABY9Q086</accession>
<keyword evidence="4 7" id="KW-0812">Transmembrane</keyword>
<feature type="transmembrane region" description="Helical" evidence="7">
    <location>
        <begin position="34"/>
        <end position="53"/>
    </location>
</feature>
<dbReference type="InterPro" id="IPR050171">
    <property type="entry name" value="MFS_Transporters"/>
</dbReference>
<feature type="transmembrane region" description="Helical" evidence="7">
    <location>
        <begin position="353"/>
        <end position="374"/>
    </location>
</feature>
<dbReference type="EMBL" id="CP101637">
    <property type="protein sequence ID" value="WMT81317.1"/>
    <property type="molecule type" value="Genomic_DNA"/>
</dbReference>
<feature type="transmembrane region" description="Helical" evidence="7">
    <location>
        <begin position="112"/>
        <end position="132"/>
    </location>
</feature>